<sequence length="88" mass="9292">MRNTTIFAGSSCPVLTQQICGNLGMAPGDTELGQFSNGETSVRILTSVRERDVFIIQSGSPKINDTIMELLIMIQACKGGSANKITGG</sequence>
<evidence type="ECO:0000256" key="2">
    <source>
        <dbReference type="ARBA" id="ARBA00006478"/>
    </source>
</evidence>
<dbReference type="PANTHER" id="PTHR10210">
    <property type="entry name" value="RIBOSE-PHOSPHATE DIPHOSPHOKINASE FAMILY MEMBER"/>
    <property type="match status" value="1"/>
</dbReference>
<dbReference type="InterPro" id="IPR029099">
    <property type="entry name" value="Pribosyltran_N"/>
</dbReference>
<organism evidence="5 6">
    <name type="scientific">Sporothrix schenckii 1099-18</name>
    <dbReference type="NCBI Taxonomy" id="1397361"/>
    <lineage>
        <taxon>Eukaryota</taxon>
        <taxon>Fungi</taxon>
        <taxon>Dikarya</taxon>
        <taxon>Ascomycota</taxon>
        <taxon>Pezizomycotina</taxon>
        <taxon>Sordariomycetes</taxon>
        <taxon>Sordariomycetidae</taxon>
        <taxon>Ophiostomatales</taxon>
        <taxon>Ophiostomataceae</taxon>
        <taxon>Sporothrix</taxon>
    </lineage>
</organism>
<dbReference type="SMART" id="SM01400">
    <property type="entry name" value="Pribosyltran_N"/>
    <property type="match status" value="1"/>
</dbReference>
<dbReference type="RefSeq" id="XP_016586148.1">
    <property type="nucleotide sequence ID" value="XM_016731474.1"/>
</dbReference>
<evidence type="ECO:0000313" key="5">
    <source>
        <dbReference type="EMBL" id="KJR83472.1"/>
    </source>
</evidence>
<reference evidence="5 6" key="1">
    <citation type="journal article" date="2014" name="BMC Genomics">
        <title>Comparative genomics of the major fungal agents of human and animal Sporotrichosis: Sporothrix schenckii and Sporothrix brasiliensis.</title>
        <authorList>
            <person name="Teixeira M.M."/>
            <person name="de Almeida L.G."/>
            <person name="Kubitschek-Barreira P."/>
            <person name="Alves F.L."/>
            <person name="Kioshima E.S."/>
            <person name="Abadio A.K."/>
            <person name="Fernandes L."/>
            <person name="Derengowski L.S."/>
            <person name="Ferreira K.S."/>
            <person name="Souza R.C."/>
            <person name="Ruiz J.C."/>
            <person name="de Andrade N.C."/>
            <person name="Paes H.C."/>
            <person name="Nicola A.M."/>
            <person name="Albuquerque P."/>
            <person name="Gerber A.L."/>
            <person name="Martins V.P."/>
            <person name="Peconick L.D."/>
            <person name="Neto A.V."/>
            <person name="Chaucanez C.B."/>
            <person name="Silva P.A."/>
            <person name="Cunha O.L."/>
            <person name="de Oliveira F.F."/>
            <person name="dos Santos T.C."/>
            <person name="Barros A.L."/>
            <person name="Soares M.A."/>
            <person name="de Oliveira L.M."/>
            <person name="Marini M.M."/>
            <person name="Villalobos-Duno H."/>
            <person name="Cunha M.M."/>
            <person name="de Hoog S."/>
            <person name="da Silveira J.F."/>
            <person name="Henrissat B."/>
            <person name="Nino-Vega G.A."/>
            <person name="Cisalpino P.S."/>
            <person name="Mora-Montes H.M."/>
            <person name="Almeida S.R."/>
            <person name="Stajich J.E."/>
            <person name="Lopes-Bezerra L.M."/>
            <person name="Vasconcelos A.T."/>
            <person name="Felipe M.S."/>
        </authorList>
    </citation>
    <scope>NUCLEOTIDE SEQUENCE [LARGE SCALE GENOMIC DNA]</scope>
    <source>
        <strain evidence="5 6">1099-18</strain>
    </source>
</reference>
<dbReference type="GO" id="GO:0005737">
    <property type="term" value="C:cytoplasm"/>
    <property type="evidence" value="ECO:0007669"/>
    <property type="project" value="TreeGrafter"/>
</dbReference>
<dbReference type="InterPro" id="IPR029057">
    <property type="entry name" value="PRTase-like"/>
</dbReference>
<dbReference type="VEuPathDB" id="FungiDB:SPSK_04674"/>
<dbReference type="Pfam" id="PF13793">
    <property type="entry name" value="Pribosyltran_N"/>
    <property type="match status" value="1"/>
</dbReference>
<comment type="caution">
    <text evidence="5">The sequence shown here is derived from an EMBL/GenBank/DDBJ whole genome shotgun (WGS) entry which is preliminary data.</text>
</comment>
<evidence type="ECO:0000313" key="6">
    <source>
        <dbReference type="Proteomes" id="UP000033710"/>
    </source>
</evidence>
<dbReference type="FunFam" id="3.40.50.2020:FF:000014">
    <property type="entry name" value="Ribose-phosphate pyrophosphokinase 1"/>
    <property type="match status" value="1"/>
</dbReference>
<gene>
    <name evidence="5" type="ORF">SPSK_04674</name>
</gene>
<proteinExistence type="inferred from homology"/>
<evidence type="ECO:0000256" key="3">
    <source>
        <dbReference type="ARBA" id="ARBA00022727"/>
    </source>
</evidence>
<protein>
    <recommendedName>
        <fullName evidence="4">Ribose-phosphate pyrophosphokinase N-terminal domain-containing protein</fullName>
    </recommendedName>
</protein>
<evidence type="ECO:0000256" key="1">
    <source>
        <dbReference type="ARBA" id="ARBA00004996"/>
    </source>
</evidence>
<comment type="similarity">
    <text evidence="2">Belongs to the ribose-phosphate pyrophosphokinase family.</text>
</comment>
<dbReference type="GO" id="GO:0006164">
    <property type="term" value="P:purine nucleotide biosynthetic process"/>
    <property type="evidence" value="ECO:0007669"/>
    <property type="project" value="TreeGrafter"/>
</dbReference>
<dbReference type="SUPFAM" id="SSF53271">
    <property type="entry name" value="PRTase-like"/>
    <property type="match status" value="1"/>
</dbReference>
<dbReference type="GO" id="GO:0005524">
    <property type="term" value="F:ATP binding"/>
    <property type="evidence" value="ECO:0007669"/>
    <property type="project" value="TreeGrafter"/>
</dbReference>
<dbReference type="KEGG" id="ssck:SPSK_04674"/>
<dbReference type="Gene3D" id="3.40.50.2020">
    <property type="match status" value="1"/>
</dbReference>
<comment type="pathway">
    <text evidence="1">Metabolic intermediate biosynthesis; 5-phospho-alpha-D-ribose 1-diphosphate biosynthesis; 5-phospho-alpha-D-ribose 1-diphosphate from D-ribose 5-phosphate (route I): step 1/1.</text>
</comment>
<name>A0A0F2M197_SPOSC</name>
<dbReference type="PANTHER" id="PTHR10210:SF57">
    <property type="entry name" value="RIBOSE-PHOSPHATE DIPHOSPHOKINASE"/>
    <property type="match status" value="1"/>
</dbReference>
<dbReference type="InterPro" id="IPR005946">
    <property type="entry name" value="Rib-P_diPkinase"/>
</dbReference>
<dbReference type="Proteomes" id="UP000033710">
    <property type="component" value="Unassembled WGS sequence"/>
</dbReference>
<dbReference type="OrthoDB" id="413572at2759"/>
<evidence type="ECO:0000259" key="4">
    <source>
        <dbReference type="Pfam" id="PF13793"/>
    </source>
</evidence>
<dbReference type="GO" id="GO:0002189">
    <property type="term" value="C:ribose phosphate diphosphokinase complex"/>
    <property type="evidence" value="ECO:0007669"/>
    <property type="project" value="TreeGrafter"/>
</dbReference>
<accession>A0A0F2M197</accession>
<dbReference type="EMBL" id="AXCR01000010">
    <property type="protein sequence ID" value="KJR83472.1"/>
    <property type="molecule type" value="Genomic_DNA"/>
</dbReference>
<dbReference type="GO" id="GO:0004749">
    <property type="term" value="F:ribose phosphate diphosphokinase activity"/>
    <property type="evidence" value="ECO:0007669"/>
    <property type="project" value="TreeGrafter"/>
</dbReference>
<reference evidence="5 6" key="2">
    <citation type="journal article" date="2015" name="Eukaryot. Cell">
        <title>Asexual propagation of a virulent clone complex in a human and feline outbreak of sporotrichosis.</title>
        <authorList>
            <person name="Teixeira Mde M."/>
            <person name="Rodrigues A.M."/>
            <person name="Tsui C.K."/>
            <person name="de Almeida L.G."/>
            <person name="Van Diepeningen A.D."/>
            <person name="van den Ende B.G."/>
            <person name="Fernandes G.F."/>
            <person name="Kano R."/>
            <person name="Hamelin R.C."/>
            <person name="Lopes-Bezerra L.M."/>
            <person name="Vasconcelos A.T."/>
            <person name="de Hoog S."/>
            <person name="de Camargo Z.P."/>
            <person name="Felipe M.S."/>
        </authorList>
    </citation>
    <scope>NUCLEOTIDE SEQUENCE [LARGE SCALE GENOMIC DNA]</scope>
    <source>
        <strain evidence="5 6">1099-18</strain>
    </source>
</reference>
<feature type="domain" description="Ribose-phosphate pyrophosphokinase N-terminal" evidence="4">
    <location>
        <begin position="5"/>
        <end position="86"/>
    </location>
</feature>
<keyword evidence="3" id="KW-0545">Nucleotide biosynthesis</keyword>
<dbReference type="AlphaFoldDB" id="A0A0F2M197"/>
<dbReference type="GO" id="GO:0006015">
    <property type="term" value="P:5-phosphoribose 1-diphosphate biosynthetic process"/>
    <property type="evidence" value="ECO:0007669"/>
    <property type="project" value="TreeGrafter"/>
</dbReference>
<dbReference type="GeneID" id="27666751"/>
<dbReference type="GO" id="GO:0000287">
    <property type="term" value="F:magnesium ion binding"/>
    <property type="evidence" value="ECO:0007669"/>
    <property type="project" value="InterPro"/>
</dbReference>